<dbReference type="PROSITE" id="PS51257">
    <property type="entry name" value="PROKAR_LIPOPROTEIN"/>
    <property type="match status" value="1"/>
</dbReference>
<dbReference type="InterPro" id="IPR001460">
    <property type="entry name" value="PCN-bd_Tpept"/>
</dbReference>
<comment type="caution">
    <text evidence="4">The sequence shown here is derived from an EMBL/GenBank/DDBJ whole genome shotgun (WGS) entry which is preliminary data.</text>
</comment>
<protein>
    <submittedName>
        <fullName evidence="4">Penicillin-binding protein</fullName>
    </submittedName>
</protein>
<dbReference type="PANTHER" id="PTHR30627:SF24">
    <property type="entry name" value="PENICILLIN-BINDING PROTEIN 4B"/>
    <property type="match status" value="1"/>
</dbReference>
<dbReference type="RefSeq" id="WP_161926938.1">
    <property type="nucleotide sequence ID" value="NZ_BJOU01000001.1"/>
</dbReference>
<dbReference type="AlphaFoldDB" id="A0A7I9UXH6"/>
<name>A0A7I9UXH6_9ACTN</name>
<feature type="domain" description="Penicillin-binding protein transpeptidase" evidence="2">
    <location>
        <begin position="329"/>
        <end position="582"/>
    </location>
</feature>
<sequence length="610" mass="63551">MISSQAKTRVLAVTVAALVGVSLSACGSAEDSPRRAVDRFLSSIAARDAKGAAAQTSNPDAAQRAIADLWSGLSAEALDVSSGKVRLSVDNALADVTYTWKLPGNREWRYTAQVAASRNDAGWSVRWMPTDLHPDLGADQQLKFRVIEAPRAEVNEADGSRVMANGTVVGITFDAKAAQRAGAEPAESVAAAVSALHRFDPKLNAQQIVETATATGKPYSLIRLSHRDFDQLRDRLAIPGIVATDQAELLPTDPGFAPALLTQVRKVIGDQTVGAPGWRVDIVNPNGLTAGIVVDHSPTPAPAVTLTLSRAVQMAAQRAVNATDRFKIAMVVIQPSTGNILAIAQNKRADADGIIATTGLFPPGSTFKMVTAAAAVRANLAHPSTIVPCPGEIQIGPRVIPNYDKFALGNIPLLGAFAQSCNTTFAHLASRMGPSDLANQAAAMGLGATYDIPGLANVSGSVPIAPDLVARSEDGFGQGKVLVSPFGLVLVPATIANGAPPVPTLIRGRKTTVSGPRPHVDPKIYDEVKPMMRAVVTEGTGTVVNGLGPIFAKTGEAEFAGGSHAWFAGYRGDLAFATLIVGGGDSTHAVGVTRDFFNSLPPGYGMRGRP</sequence>
<evidence type="ECO:0000259" key="3">
    <source>
        <dbReference type="Pfam" id="PF05223"/>
    </source>
</evidence>
<dbReference type="GO" id="GO:0008658">
    <property type="term" value="F:penicillin binding"/>
    <property type="evidence" value="ECO:0007669"/>
    <property type="project" value="InterPro"/>
</dbReference>
<feature type="signal peptide" evidence="1">
    <location>
        <begin position="1"/>
        <end position="27"/>
    </location>
</feature>
<gene>
    <name evidence="4" type="ORF">nbrc107697_16780</name>
</gene>
<evidence type="ECO:0000313" key="4">
    <source>
        <dbReference type="EMBL" id="GED97639.1"/>
    </source>
</evidence>
<organism evidence="4 5">
    <name type="scientific">Gordonia crocea</name>
    <dbReference type="NCBI Taxonomy" id="589162"/>
    <lineage>
        <taxon>Bacteria</taxon>
        <taxon>Bacillati</taxon>
        <taxon>Actinomycetota</taxon>
        <taxon>Actinomycetes</taxon>
        <taxon>Mycobacteriales</taxon>
        <taxon>Gordoniaceae</taxon>
        <taxon>Gordonia</taxon>
    </lineage>
</organism>
<dbReference type="Pfam" id="PF00905">
    <property type="entry name" value="Transpeptidase"/>
    <property type="match status" value="1"/>
</dbReference>
<dbReference type="PANTHER" id="PTHR30627">
    <property type="entry name" value="PEPTIDOGLYCAN D,D-TRANSPEPTIDASE"/>
    <property type="match status" value="1"/>
</dbReference>
<evidence type="ECO:0000256" key="1">
    <source>
        <dbReference type="SAM" id="SignalP"/>
    </source>
</evidence>
<proteinExistence type="predicted"/>
<reference evidence="5" key="1">
    <citation type="submission" date="2019-06" db="EMBL/GenBank/DDBJ databases">
        <title>Gordonia isolated from sludge of a wastewater treatment plant.</title>
        <authorList>
            <person name="Tamura T."/>
            <person name="Aoyama K."/>
            <person name="Kang Y."/>
            <person name="Saito S."/>
            <person name="Akiyama N."/>
            <person name="Yazawa K."/>
            <person name="Gonoi T."/>
            <person name="Mikami Y."/>
        </authorList>
    </citation>
    <scope>NUCLEOTIDE SEQUENCE [LARGE SCALE GENOMIC DNA]</scope>
    <source>
        <strain evidence="5">NBRC 107697</strain>
    </source>
</reference>
<keyword evidence="5" id="KW-1185">Reference proteome</keyword>
<dbReference type="Gene3D" id="3.40.710.10">
    <property type="entry name" value="DD-peptidase/beta-lactamase superfamily"/>
    <property type="match status" value="1"/>
</dbReference>
<feature type="domain" description="NTF2-like N-terminal transpeptidase" evidence="3">
    <location>
        <begin position="33"/>
        <end position="140"/>
    </location>
</feature>
<dbReference type="GO" id="GO:0046677">
    <property type="term" value="P:response to antibiotic"/>
    <property type="evidence" value="ECO:0007669"/>
    <property type="project" value="InterPro"/>
</dbReference>
<evidence type="ECO:0000313" key="5">
    <source>
        <dbReference type="Proteomes" id="UP000444980"/>
    </source>
</evidence>
<dbReference type="Pfam" id="PF05223">
    <property type="entry name" value="MecA_N"/>
    <property type="match status" value="1"/>
</dbReference>
<dbReference type="GO" id="GO:0071555">
    <property type="term" value="P:cell wall organization"/>
    <property type="evidence" value="ECO:0007669"/>
    <property type="project" value="TreeGrafter"/>
</dbReference>
<dbReference type="GO" id="GO:0071972">
    <property type="term" value="F:peptidoglycan L,D-transpeptidase activity"/>
    <property type="evidence" value="ECO:0007669"/>
    <property type="project" value="TreeGrafter"/>
</dbReference>
<dbReference type="InterPro" id="IPR050515">
    <property type="entry name" value="Beta-lactam/transpept"/>
</dbReference>
<keyword evidence="1" id="KW-0732">Signal</keyword>
<evidence type="ECO:0000259" key="2">
    <source>
        <dbReference type="Pfam" id="PF00905"/>
    </source>
</evidence>
<dbReference type="GO" id="GO:0005886">
    <property type="term" value="C:plasma membrane"/>
    <property type="evidence" value="ECO:0007669"/>
    <property type="project" value="TreeGrafter"/>
</dbReference>
<dbReference type="InterPro" id="IPR012338">
    <property type="entry name" value="Beta-lactam/transpept-like"/>
</dbReference>
<feature type="chain" id="PRO_5038997584" evidence="1">
    <location>
        <begin position="28"/>
        <end position="610"/>
    </location>
</feature>
<dbReference type="EMBL" id="BJOU01000001">
    <property type="protein sequence ID" value="GED97639.1"/>
    <property type="molecule type" value="Genomic_DNA"/>
</dbReference>
<dbReference type="OrthoDB" id="5241017at2"/>
<accession>A0A7I9UXH6</accession>
<dbReference type="InterPro" id="IPR007887">
    <property type="entry name" value="MecA_N"/>
</dbReference>
<dbReference type="Proteomes" id="UP000444980">
    <property type="component" value="Unassembled WGS sequence"/>
</dbReference>
<dbReference type="SUPFAM" id="SSF56601">
    <property type="entry name" value="beta-lactamase/transpeptidase-like"/>
    <property type="match status" value="1"/>
</dbReference>